<name>A0A1B9I7K4_9TREE</name>
<accession>A0A1B9I7K4</accession>
<gene>
    <name evidence="2" type="ORF">I206_02163</name>
    <name evidence="3" type="ORF">I206_104628</name>
</gene>
<dbReference type="InterPro" id="IPR012338">
    <property type="entry name" value="Beta-lactam/transpept-like"/>
</dbReference>
<dbReference type="OrthoDB" id="5946976at2759"/>
<dbReference type="GeneID" id="30170532"/>
<dbReference type="EMBL" id="KV700115">
    <property type="protein sequence ID" value="OCF51449.1"/>
    <property type="molecule type" value="Genomic_DNA"/>
</dbReference>
<dbReference type="RefSeq" id="XP_019012668.1">
    <property type="nucleotide sequence ID" value="XM_019153928.1"/>
</dbReference>
<organism evidence="2">
    <name type="scientific">Kwoniella pini CBS 10737</name>
    <dbReference type="NCBI Taxonomy" id="1296096"/>
    <lineage>
        <taxon>Eukaryota</taxon>
        <taxon>Fungi</taxon>
        <taxon>Dikarya</taxon>
        <taxon>Basidiomycota</taxon>
        <taxon>Agaricomycotina</taxon>
        <taxon>Tremellomycetes</taxon>
        <taxon>Tremellales</taxon>
        <taxon>Cryptococcaceae</taxon>
        <taxon>Kwoniella</taxon>
    </lineage>
</organism>
<dbReference type="EMBL" id="CP144524">
    <property type="protein sequence ID" value="WWC70677.1"/>
    <property type="molecule type" value="Genomic_DNA"/>
</dbReference>
<dbReference type="InterPro" id="IPR001466">
    <property type="entry name" value="Beta-lactam-related"/>
</dbReference>
<evidence type="ECO:0000313" key="4">
    <source>
        <dbReference type="Proteomes" id="UP000094020"/>
    </source>
</evidence>
<dbReference type="STRING" id="1296096.A0A1B9I7K4"/>
<reference evidence="2" key="3">
    <citation type="submission" date="2016-07" db="EMBL/GenBank/DDBJ databases">
        <title>Evolution of pathogenesis and genome organization in the Tremellales.</title>
        <authorList>
            <person name="Cuomo C."/>
            <person name="Litvintseva A."/>
            <person name="Heitman J."/>
            <person name="Chen Y."/>
            <person name="Sun S."/>
            <person name="Springer D."/>
            <person name="Dromer F."/>
            <person name="Young S."/>
            <person name="Zeng Q."/>
            <person name="Chapman S."/>
            <person name="Gujja S."/>
            <person name="Saif S."/>
            <person name="Birren B."/>
        </authorList>
    </citation>
    <scope>NUCLEOTIDE SEQUENCE</scope>
    <source>
        <strain evidence="2">CBS 10737</strain>
    </source>
</reference>
<dbReference type="SUPFAM" id="SSF56601">
    <property type="entry name" value="beta-lactamase/transpeptidase-like"/>
    <property type="match status" value="1"/>
</dbReference>
<protein>
    <recommendedName>
        <fullName evidence="1">Beta-lactamase-related domain-containing protein</fullName>
    </recommendedName>
</protein>
<proteinExistence type="predicted"/>
<evidence type="ECO:0000313" key="2">
    <source>
        <dbReference type="EMBL" id="OCF51449.1"/>
    </source>
</evidence>
<dbReference type="Proteomes" id="UP000094020">
    <property type="component" value="Chromosome 6"/>
</dbReference>
<keyword evidence="4" id="KW-1185">Reference proteome</keyword>
<dbReference type="KEGG" id="kpin:30170532"/>
<feature type="domain" description="Beta-lactamase-related" evidence="1">
    <location>
        <begin position="78"/>
        <end position="206"/>
    </location>
</feature>
<reference evidence="3" key="4">
    <citation type="submission" date="2024-02" db="EMBL/GenBank/DDBJ databases">
        <title>Comparative genomics of Cryptococcus and Kwoniella reveals pathogenesis evolution and contrasting modes of karyotype evolution via chromosome fusion or intercentromeric recombination.</title>
        <authorList>
            <person name="Coelho M.A."/>
            <person name="David-Palma M."/>
            <person name="Shea T."/>
            <person name="Bowers K."/>
            <person name="McGinley-Smith S."/>
            <person name="Mohammad A.W."/>
            <person name="Gnirke A."/>
            <person name="Yurkov A.M."/>
            <person name="Nowrousian M."/>
            <person name="Sun S."/>
            <person name="Cuomo C.A."/>
            <person name="Heitman J."/>
        </authorList>
    </citation>
    <scope>NUCLEOTIDE SEQUENCE</scope>
    <source>
        <strain evidence="3">CBS 10737</strain>
    </source>
</reference>
<evidence type="ECO:0000259" key="1">
    <source>
        <dbReference type="Pfam" id="PF00144"/>
    </source>
</evidence>
<dbReference type="Pfam" id="PF00144">
    <property type="entry name" value="Beta-lactamase"/>
    <property type="match status" value="1"/>
</dbReference>
<evidence type="ECO:0000313" key="3">
    <source>
        <dbReference type="EMBL" id="WWC70677.1"/>
    </source>
</evidence>
<sequence>MVSDTKKALCDFAFPGELSSDIIMSMRKNKIHGCHYILVKDDMDVHGSSTVGTIDGKEVLKVEDVFPLVANAQIIRLMALHKALQSNGYDFSTPIKQIIPELVMVEEGVADEINCSDLAAHMSGLHRISALQDKNIRRDNIITQLQSIQPVHSFRSTYHQSDIAEPIFELIIERLSKKDYVAFIREEIFGSLKLKYSTISEDDEQRTIIKSNGRDMLKLLMCLPESPIYEHLFKIYKSNIEYPLVDSTQQASGCLSLIKISNNGIDSYENFSIGNGYADLYVDLKEHKARLAVLCKYPEAGGKERCQEFVSWMRGRLINHLVGLSERAEELVSDTSD</sequence>
<dbReference type="AlphaFoldDB" id="A0A1B9I7K4"/>
<dbReference type="Gene3D" id="3.40.710.10">
    <property type="entry name" value="DD-peptidase/beta-lactamase superfamily"/>
    <property type="match status" value="1"/>
</dbReference>
<reference evidence="2" key="1">
    <citation type="submission" date="2013-07" db="EMBL/GenBank/DDBJ databases">
        <title>The Genome Sequence of Cryptococcus pinus CBS10737.</title>
        <authorList>
            <consortium name="The Broad Institute Genome Sequencing Platform"/>
            <person name="Cuomo C."/>
            <person name="Litvintseva A."/>
            <person name="Chen Y."/>
            <person name="Heitman J."/>
            <person name="Sun S."/>
            <person name="Springer D."/>
            <person name="Dromer F."/>
            <person name="Young S.K."/>
            <person name="Zeng Q."/>
            <person name="Gargeya S."/>
            <person name="Fitzgerald M."/>
            <person name="Abouelleil A."/>
            <person name="Alvarado L."/>
            <person name="Berlin A.M."/>
            <person name="Chapman S.B."/>
            <person name="Dewar J."/>
            <person name="Goldberg J."/>
            <person name="Griggs A."/>
            <person name="Gujja S."/>
            <person name="Hansen M."/>
            <person name="Howarth C."/>
            <person name="Imamovic A."/>
            <person name="Larimer J."/>
            <person name="McCowan C."/>
            <person name="Murphy C."/>
            <person name="Pearson M."/>
            <person name="Priest M."/>
            <person name="Roberts A."/>
            <person name="Saif S."/>
            <person name="Shea T."/>
            <person name="Sykes S."/>
            <person name="Wortman J."/>
            <person name="Nusbaum C."/>
            <person name="Birren B."/>
        </authorList>
    </citation>
    <scope>NUCLEOTIDE SEQUENCE [LARGE SCALE GENOMIC DNA]</scope>
    <source>
        <strain evidence="2">CBS 10737</strain>
    </source>
</reference>
<reference evidence="3" key="2">
    <citation type="submission" date="2013-07" db="EMBL/GenBank/DDBJ databases">
        <authorList>
            <consortium name="The Broad Institute Genome Sequencing Platform"/>
            <person name="Cuomo C."/>
            <person name="Litvintseva A."/>
            <person name="Chen Y."/>
            <person name="Heitman J."/>
            <person name="Sun S."/>
            <person name="Springer D."/>
            <person name="Dromer F."/>
            <person name="Young S.K."/>
            <person name="Zeng Q."/>
            <person name="Gargeya S."/>
            <person name="Fitzgerald M."/>
            <person name="Abouelleil A."/>
            <person name="Alvarado L."/>
            <person name="Berlin A.M."/>
            <person name="Chapman S.B."/>
            <person name="Dewar J."/>
            <person name="Goldberg J."/>
            <person name="Griggs A."/>
            <person name="Gujja S."/>
            <person name="Hansen M."/>
            <person name="Howarth C."/>
            <person name="Imamovic A."/>
            <person name="Larimer J."/>
            <person name="McCowan C."/>
            <person name="Murphy C."/>
            <person name="Pearson M."/>
            <person name="Priest M."/>
            <person name="Roberts A."/>
            <person name="Saif S."/>
            <person name="Shea T."/>
            <person name="Sykes S."/>
            <person name="Wortman J."/>
            <person name="Nusbaum C."/>
            <person name="Birren B."/>
        </authorList>
    </citation>
    <scope>NUCLEOTIDE SEQUENCE</scope>
    <source>
        <strain evidence="3">CBS 10737</strain>
    </source>
</reference>